<proteinExistence type="predicted"/>
<dbReference type="EMBL" id="CM047737">
    <property type="protein sequence ID" value="KAJ0048586.1"/>
    <property type="molecule type" value="Genomic_DNA"/>
</dbReference>
<accession>A0ACC0ZAH9</accession>
<evidence type="ECO:0000313" key="1">
    <source>
        <dbReference type="EMBL" id="KAJ0048586.1"/>
    </source>
</evidence>
<comment type="caution">
    <text evidence="1">The sequence shown here is derived from an EMBL/GenBank/DDBJ whole genome shotgun (WGS) entry which is preliminary data.</text>
</comment>
<reference evidence="2" key="1">
    <citation type="journal article" date="2023" name="G3 (Bethesda)">
        <title>Genome assembly and association tests identify interacting loci associated with vigor, precocity, and sex in interspecific pistachio rootstocks.</title>
        <authorList>
            <person name="Palmer W."/>
            <person name="Jacygrad E."/>
            <person name="Sagayaradj S."/>
            <person name="Cavanaugh K."/>
            <person name="Han R."/>
            <person name="Bertier L."/>
            <person name="Beede B."/>
            <person name="Kafkas S."/>
            <person name="Golino D."/>
            <person name="Preece J."/>
            <person name="Michelmore R."/>
        </authorList>
    </citation>
    <scope>NUCLEOTIDE SEQUENCE [LARGE SCALE GENOMIC DNA]</scope>
</reference>
<organism evidence="1 2">
    <name type="scientific">Pistacia integerrima</name>
    <dbReference type="NCBI Taxonomy" id="434235"/>
    <lineage>
        <taxon>Eukaryota</taxon>
        <taxon>Viridiplantae</taxon>
        <taxon>Streptophyta</taxon>
        <taxon>Embryophyta</taxon>
        <taxon>Tracheophyta</taxon>
        <taxon>Spermatophyta</taxon>
        <taxon>Magnoliopsida</taxon>
        <taxon>eudicotyledons</taxon>
        <taxon>Gunneridae</taxon>
        <taxon>Pentapetalae</taxon>
        <taxon>rosids</taxon>
        <taxon>malvids</taxon>
        <taxon>Sapindales</taxon>
        <taxon>Anacardiaceae</taxon>
        <taxon>Pistacia</taxon>
    </lineage>
</organism>
<name>A0ACC0ZAH9_9ROSI</name>
<dbReference type="Proteomes" id="UP001163603">
    <property type="component" value="Chromosome 2"/>
</dbReference>
<gene>
    <name evidence="1" type="ORF">Pint_15173</name>
</gene>
<sequence length="1163" mass="133839">MFKSARWRSDKNKIKAIFKLQFHATQVAPLGENALMISVVPGDVGKPTVRSEKAIIENGCCRWGNPIYETVKFARELKTGKISEKIYHFILSTGFSKAGFLGEVSIDFADYAEATKVSTVSLPLKNSRSKAVLHVSTLSLSLIFMSFTGDSRGTFSKVSIQRVQDNVDQRETEENEDASIKYQSRSLRTQLSNSEAEESNNSNSTEDKSPSKTVPNAELNGNFGASSGSDITLSSSESDSGLNTPRDQVPNSFLSSLSHTTVPNKLTENTQVTIYEEHQRSQWEWSVISDHGISTDDSTNGFQDTFLRERSEQASDNEIEKLKSELVALTRQADLSELELQTLRKQIVKESKRGQDLSREVVSLKEERDLLMAECERLKTFQKRMGEAKVKNRLQFEGRDPWVLIEEIRQELQYEKDLNANLRIQLQKTQESNSELMLAVQDLDEMLEQKNTEISNLSDKSRYRQNAEELRGNIFRSETDDDEEQKALEELVKEHRDAKETYKLEQRVMDLYSEIEIYRRDKDELEMQMEQLALDYEILKQQNHDISYKLEQSQLQEQLKMQYECSSSFANTGELETQIENLESELKKQSKEFSDSLATIKELEAHIKDLEEDLEKQGLVYEADLEAVTRAKIEQEQRAIQAEEALRKTRLKNANTAERLQEEFRRLSAQMASTFDANEKVAMKAFAEASELRTKKSQLEEMLRKAREELLSVRDDYETKLCELSDQLNKKTEQIEQLLDDIDHISKKLEQQQKHEEEVCGALSMEILQLKSEIEKLRTSNDLLSEKAEQKESLRVELEEMKTSVKESELLLQKGNMERHELVSQVALMKKEAEKSQEELLRIRHLKDEKEAVFELLKSELEVHKAQCNDLKHSLFEDELEKEKLRKQVFQLKGDLKKKEDAYTILEKKMKDGNRRGSISDGTRTSLRNNKLAPVAQGSKEVASLREKIKMLEVNVLLKIHYKKMILTFLLIPDNVLWKFVSSLFYYSCDGHSELGTDDCFVCQGQIKLRETALETSTNSFLEKEKDLCNKIEELECRVEEFNQNSSFCKLSFEKVAEEIKSQSSSSCQFKENGNIMPPVNSNDDNLSEKELKTPSTIENKNGNLDDMLTELASLKEKNKSMESELKDMQERYSEISLKFAEVEGERQQLVMTVRNLKNAKKS</sequence>
<protein>
    <submittedName>
        <fullName evidence="1">Uncharacterized protein</fullName>
    </submittedName>
</protein>
<evidence type="ECO:0000313" key="2">
    <source>
        <dbReference type="Proteomes" id="UP001163603"/>
    </source>
</evidence>
<keyword evidence="2" id="KW-1185">Reference proteome</keyword>